<keyword evidence="4" id="KW-0963">Cytoplasm</keyword>
<organism evidence="11 12">
    <name type="scientific">Oikopleura dioica</name>
    <name type="common">Tunicate</name>
    <dbReference type="NCBI Taxonomy" id="34765"/>
    <lineage>
        <taxon>Eukaryota</taxon>
        <taxon>Metazoa</taxon>
        <taxon>Chordata</taxon>
        <taxon>Tunicata</taxon>
        <taxon>Appendicularia</taxon>
        <taxon>Copelata</taxon>
        <taxon>Oikopleuridae</taxon>
        <taxon>Oikopleura</taxon>
    </lineage>
</organism>
<dbReference type="Gene3D" id="3.60.20.10">
    <property type="entry name" value="Glutamine Phosphoribosylpyrophosphate, subunit 1, domain 1"/>
    <property type="match status" value="1"/>
</dbReference>
<evidence type="ECO:0000256" key="4">
    <source>
        <dbReference type="ARBA" id="ARBA00022490"/>
    </source>
</evidence>
<dbReference type="CDD" id="cd03763">
    <property type="entry name" value="proteasome_beta_type_7"/>
    <property type="match status" value="1"/>
</dbReference>
<comment type="subcellular location">
    <subcellularLocation>
        <location evidence="2">Nucleus</location>
    </subcellularLocation>
</comment>
<evidence type="ECO:0000313" key="12">
    <source>
        <dbReference type="Proteomes" id="UP001158576"/>
    </source>
</evidence>
<sequence>MVVADNAEQWKELEPKRGFNFENYERNLNLIKEKKVPTPKLHKTGTTLAGCVFEGGVVMGADTRATSGDTIAEKRCFKIHRITDNIYCCGSGTSADCDQVTTMTSTKMELHKLNTGRTPRVGTACRQLAQHLFYYQGHVSAGLILGGIDPAGAHVIQIHPYGSTAKLPYTTMGSGSLAAMSVLEDGWRPGMNEEQAKKLVRDAIASGILSDGYSGSQVDLVVITKDKTDYLREYDVVCDKGVRLGKYSFKPGTTPVLSEKMTAVVVDETIETMDTA</sequence>
<accession>A0ABN7SIM6</accession>
<keyword evidence="5" id="KW-0645">Protease</keyword>
<evidence type="ECO:0000256" key="2">
    <source>
        <dbReference type="ARBA" id="ARBA00004123"/>
    </source>
</evidence>
<dbReference type="PRINTS" id="PR00141">
    <property type="entry name" value="PROTEASOME"/>
</dbReference>
<dbReference type="PANTHER" id="PTHR32194:SF4">
    <property type="entry name" value="PROTEASOME SUBUNIT BETA TYPE-7"/>
    <property type="match status" value="1"/>
</dbReference>
<evidence type="ECO:0000256" key="8">
    <source>
        <dbReference type="ARBA" id="ARBA00022942"/>
    </source>
</evidence>
<evidence type="ECO:0000313" key="11">
    <source>
        <dbReference type="EMBL" id="CAG5098797.1"/>
    </source>
</evidence>
<evidence type="ECO:0000256" key="5">
    <source>
        <dbReference type="ARBA" id="ARBA00022670"/>
    </source>
</evidence>
<dbReference type="InterPro" id="IPR024689">
    <property type="entry name" value="Proteasome_bsu_C"/>
</dbReference>
<proteinExistence type="predicted"/>
<keyword evidence="12" id="KW-1185">Reference proteome</keyword>
<reference evidence="11 12" key="1">
    <citation type="submission" date="2021-04" db="EMBL/GenBank/DDBJ databases">
        <authorList>
            <person name="Bliznina A."/>
        </authorList>
    </citation>
    <scope>NUCLEOTIDE SEQUENCE [LARGE SCALE GENOMIC DNA]</scope>
</reference>
<evidence type="ECO:0000256" key="7">
    <source>
        <dbReference type="ARBA" id="ARBA00022801"/>
    </source>
</evidence>
<gene>
    <name evidence="11" type="ORF">OKIOD_LOCUS7543</name>
</gene>
<evidence type="ECO:0000256" key="3">
    <source>
        <dbReference type="ARBA" id="ARBA00012039"/>
    </source>
</evidence>
<protein>
    <recommendedName>
        <fullName evidence="3">proteasome endopeptidase complex</fullName>
        <ecNumber evidence="3">3.4.25.1</ecNumber>
    </recommendedName>
</protein>
<comment type="catalytic activity">
    <reaction evidence="1">
        <text>Cleavage of peptide bonds with very broad specificity.</text>
        <dbReference type="EC" id="3.4.25.1"/>
    </reaction>
</comment>
<keyword evidence="8" id="KW-0647">Proteasome</keyword>
<name>A0ABN7SIM6_OIKDI</name>
<dbReference type="InterPro" id="IPR023333">
    <property type="entry name" value="Proteasome_suB-type"/>
</dbReference>
<dbReference type="InterPro" id="IPR029055">
    <property type="entry name" value="Ntn_hydrolases_N"/>
</dbReference>
<dbReference type="Proteomes" id="UP001158576">
    <property type="component" value="Chromosome XSR"/>
</dbReference>
<evidence type="ECO:0000259" key="10">
    <source>
        <dbReference type="Pfam" id="PF12465"/>
    </source>
</evidence>
<dbReference type="PANTHER" id="PTHR32194">
    <property type="entry name" value="METALLOPROTEASE TLDD"/>
    <property type="match status" value="1"/>
</dbReference>
<dbReference type="InterPro" id="IPR000243">
    <property type="entry name" value="Pept_T1A_subB"/>
</dbReference>
<feature type="domain" description="Proteasome beta subunit C-terminal" evidence="10">
    <location>
        <begin position="240"/>
        <end position="269"/>
    </location>
</feature>
<keyword evidence="9" id="KW-0539">Nucleus</keyword>
<dbReference type="PROSITE" id="PS51476">
    <property type="entry name" value="PROTEASOME_BETA_2"/>
    <property type="match status" value="1"/>
</dbReference>
<dbReference type="InterPro" id="IPR001353">
    <property type="entry name" value="Proteasome_sua/b"/>
</dbReference>
<evidence type="ECO:0000256" key="6">
    <source>
        <dbReference type="ARBA" id="ARBA00022698"/>
    </source>
</evidence>
<dbReference type="Pfam" id="PF12465">
    <property type="entry name" value="Pr_beta_C"/>
    <property type="match status" value="1"/>
</dbReference>
<evidence type="ECO:0000256" key="9">
    <source>
        <dbReference type="ARBA" id="ARBA00023242"/>
    </source>
</evidence>
<keyword evidence="7" id="KW-0378">Hydrolase</keyword>
<evidence type="ECO:0000256" key="1">
    <source>
        <dbReference type="ARBA" id="ARBA00001198"/>
    </source>
</evidence>
<dbReference type="SUPFAM" id="SSF56235">
    <property type="entry name" value="N-terminal nucleophile aminohydrolases (Ntn hydrolases)"/>
    <property type="match status" value="1"/>
</dbReference>
<keyword evidence="6" id="KW-0888">Threonine protease</keyword>
<dbReference type="EC" id="3.4.25.1" evidence="3"/>
<dbReference type="Pfam" id="PF00227">
    <property type="entry name" value="Proteasome"/>
    <property type="match status" value="1"/>
</dbReference>
<dbReference type="EMBL" id="OU015569">
    <property type="protein sequence ID" value="CAG5098797.1"/>
    <property type="molecule type" value="Genomic_DNA"/>
</dbReference>